<sequence>MTYLDYIVFFEKLDQRQAFSGNATRLYLKLLALANAIGWPAEFAKPDPYIAAVCSFSINTMKDCRAQLVAGGLLSITSGGTGRSAATTYQLLKPSKFDALPVLNPSNFAGLRALKPSKSDGFKAENPLNPSENPSNFDTLYIDKENNNTSAASAAEVGISFSDAASTEQQAAKTSRSKKSKKNGASLADVAALSLPHTDPEFAESWRIFYTENTKQAGKPLTAFELMLKKLGKYPAGFAVVMLDAAIQGNWSGVENAGTARAFAEWQNEQARQTTHRPLPMPLPTVGPAPTTAPDLNPEVVAQRQAQRETEAAEARRRVRAGSLAS</sequence>
<evidence type="ECO:0000313" key="3">
    <source>
        <dbReference type="Proteomes" id="UP001501243"/>
    </source>
</evidence>
<evidence type="ECO:0000256" key="1">
    <source>
        <dbReference type="SAM" id="MobiDB-lite"/>
    </source>
</evidence>
<protein>
    <recommendedName>
        <fullName evidence="4">DnaD domain-containing protein</fullName>
    </recommendedName>
</protein>
<accession>A0ABP8QIE5</accession>
<proteinExistence type="predicted"/>
<feature type="region of interest" description="Disordered" evidence="1">
    <location>
        <begin position="119"/>
        <end position="141"/>
    </location>
</feature>
<dbReference type="Proteomes" id="UP001501243">
    <property type="component" value="Unassembled WGS sequence"/>
</dbReference>
<reference evidence="3" key="1">
    <citation type="journal article" date="2019" name="Int. J. Syst. Evol. Microbiol.">
        <title>The Global Catalogue of Microorganisms (GCM) 10K type strain sequencing project: providing services to taxonomists for standard genome sequencing and annotation.</title>
        <authorList>
            <consortium name="The Broad Institute Genomics Platform"/>
            <consortium name="The Broad Institute Genome Sequencing Center for Infectious Disease"/>
            <person name="Wu L."/>
            <person name="Ma J."/>
        </authorList>
    </citation>
    <scope>NUCLEOTIDE SEQUENCE [LARGE SCALE GENOMIC DNA]</scope>
    <source>
        <strain evidence="3">JCM 17841</strain>
    </source>
</reference>
<gene>
    <name evidence="2" type="ORF">GCM10023172_27540</name>
</gene>
<name>A0ABP8QIE5_9BACT</name>
<dbReference type="RefSeq" id="WP_208129864.1">
    <property type="nucleotide sequence ID" value="NZ_BAABGQ010000006.1"/>
</dbReference>
<feature type="compositionally biased region" description="Low complexity" evidence="1">
    <location>
        <begin position="125"/>
        <end position="136"/>
    </location>
</feature>
<evidence type="ECO:0000313" key="2">
    <source>
        <dbReference type="EMBL" id="GAA4503155.1"/>
    </source>
</evidence>
<keyword evidence="3" id="KW-1185">Reference proteome</keyword>
<organism evidence="2 3">
    <name type="scientific">Hymenobacter ginsengisoli</name>
    <dbReference type="NCBI Taxonomy" id="1051626"/>
    <lineage>
        <taxon>Bacteria</taxon>
        <taxon>Pseudomonadati</taxon>
        <taxon>Bacteroidota</taxon>
        <taxon>Cytophagia</taxon>
        <taxon>Cytophagales</taxon>
        <taxon>Hymenobacteraceae</taxon>
        <taxon>Hymenobacter</taxon>
    </lineage>
</organism>
<feature type="compositionally biased region" description="Basic and acidic residues" evidence="1">
    <location>
        <begin position="306"/>
        <end position="316"/>
    </location>
</feature>
<evidence type="ECO:0008006" key="4">
    <source>
        <dbReference type="Google" id="ProtNLM"/>
    </source>
</evidence>
<dbReference type="EMBL" id="BAABGQ010000006">
    <property type="protein sequence ID" value="GAA4503155.1"/>
    <property type="molecule type" value="Genomic_DNA"/>
</dbReference>
<feature type="region of interest" description="Disordered" evidence="1">
    <location>
        <begin position="301"/>
        <end position="326"/>
    </location>
</feature>
<comment type="caution">
    <text evidence="2">The sequence shown here is derived from an EMBL/GenBank/DDBJ whole genome shotgun (WGS) entry which is preliminary data.</text>
</comment>